<dbReference type="PANTHER" id="PTHR11923:SF109">
    <property type="entry name" value="SENSORY NEURON MEMBRANE PROTEIN 2"/>
    <property type="match status" value="1"/>
</dbReference>
<keyword evidence="14" id="KW-1185">Reference proteome</keyword>
<comment type="similarity">
    <text evidence="2">Belongs to the CD36 family.</text>
</comment>
<keyword evidence="5" id="KW-0812">Transmembrane</keyword>
<reference evidence="13" key="1">
    <citation type="submission" date="2022-03" db="EMBL/GenBank/DDBJ databases">
        <authorList>
            <person name="Tunstrom K."/>
        </authorList>
    </citation>
    <scope>NUCLEOTIDE SEQUENCE</scope>
</reference>
<dbReference type="GO" id="GO:0005044">
    <property type="term" value="F:scavenger receptor activity"/>
    <property type="evidence" value="ECO:0007669"/>
    <property type="project" value="TreeGrafter"/>
</dbReference>
<evidence type="ECO:0000256" key="12">
    <source>
        <dbReference type="ARBA" id="ARBA00040645"/>
    </source>
</evidence>
<gene>
    <name evidence="13" type="ORF">EEDITHA_LOCUS17657</name>
</gene>
<evidence type="ECO:0000313" key="14">
    <source>
        <dbReference type="Proteomes" id="UP001153954"/>
    </source>
</evidence>
<evidence type="ECO:0000256" key="7">
    <source>
        <dbReference type="ARBA" id="ARBA00022989"/>
    </source>
</evidence>
<organism evidence="13 14">
    <name type="scientific">Euphydryas editha</name>
    <name type="common">Edith's checkerspot</name>
    <dbReference type="NCBI Taxonomy" id="104508"/>
    <lineage>
        <taxon>Eukaryota</taxon>
        <taxon>Metazoa</taxon>
        <taxon>Ecdysozoa</taxon>
        <taxon>Arthropoda</taxon>
        <taxon>Hexapoda</taxon>
        <taxon>Insecta</taxon>
        <taxon>Pterygota</taxon>
        <taxon>Neoptera</taxon>
        <taxon>Endopterygota</taxon>
        <taxon>Lepidoptera</taxon>
        <taxon>Glossata</taxon>
        <taxon>Ditrysia</taxon>
        <taxon>Papilionoidea</taxon>
        <taxon>Nymphalidae</taxon>
        <taxon>Nymphalinae</taxon>
        <taxon>Euphydryas</taxon>
    </lineage>
</organism>
<dbReference type="GO" id="GO:0005737">
    <property type="term" value="C:cytoplasm"/>
    <property type="evidence" value="ECO:0007669"/>
    <property type="project" value="TreeGrafter"/>
</dbReference>
<dbReference type="AlphaFoldDB" id="A0AAU9UVS5"/>
<comment type="subcellular location">
    <subcellularLocation>
        <location evidence="1">Cell membrane</location>
    </subcellularLocation>
</comment>
<evidence type="ECO:0000313" key="13">
    <source>
        <dbReference type="EMBL" id="CAH2103106.1"/>
    </source>
</evidence>
<keyword evidence="11" id="KW-0325">Glycoprotein</keyword>
<proteinExistence type="inferred from homology"/>
<dbReference type="PANTHER" id="PTHR11923">
    <property type="entry name" value="SCAVENGER RECEPTOR CLASS B TYPE-1 SR-B1"/>
    <property type="match status" value="1"/>
</dbReference>
<evidence type="ECO:0000256" key="5">
    <source>
        <dbReference type="ARBA" id="ARBA00022692"/>
    </source>
</evidence>
<keyword evidence="4" id="KW-0716">Sensory transduction</keyword>
<evidence type="ECO:0000256" key="10">
    <source>
        <dbReference type="ARBA" id="ARBA00023170"/>
    </source>
</evidence>
<keyword evidence="7" id="KW-1133">Transmembrane helix</keyword>
<evidence type="ECO:0000256" key="6">
    <source>
        <dbReference type="ARBA" id="ARBA00022725"/>
    </source>
</evidence>
<evidence type="ECO:0000256" key="4">
    <source>
        <dbReference type="ARBA" id="ARBA00022606"/>
    </source>
</evidence>
<keyword evidence="3" id="KW-1003">Cell membrane</keyword>
<evidence type="ECO:0000256" key="11">
    <source>
        <dbReference type="ARBA" id="ARBA00023180"/>
    </source>
</evidence>
<name>A0AAU9UVS5_EUPED</name>
<protein>
    <recommendedName>
        <fullName evidence="12">Sensory neuron membrane protein 2</fullName>
    </recommendedName>
</protein>
<dbReference type="InterPro" id="IPR002159">
    <property type="entry name" value="CD36_fam"/>
</dbReference>
<evidence type="ECO:0000256" key="2">
    <source>
        <dbReference type="ARBA" id="ARBA00010532"/>
    </source>
</evidence>
<keyword evidence="6" id="KW-0552">Olfaction</keyword>
<evidence type="ECO:0000256" key="8">
    <source>
        <dbReference type="ARBA" id="ARBA00023136"/>
    </source>
</evidence>
<dbReference type="GO" id="GO:0007608">
    <property type="term" value="P:sensory perception of smell"/>
    <property type="evidence" value="ECO:0007669"/>
    <property type="project" value="UniProtKB-KW"/>
</dbReference>
<accession>A0AAU9UVS5</accession>
<dbReference type="EMBL" id="CAKOGL010000026">
    <property type="protein sequence ID" value="CAH2103106.1"/>
    <property type="molecule type" value="Genomic_DNA"/>
</dbReference>
<comment type="caution">
    <text evidence="13">The sequence shown here is derived from an EMBL/GenBank/DDBJ whole genome shotgun (WGS) entry which is preliminary data.</text>
</comment>
<keyword evidence="10" id="KW-0675">Receptor</keyword>
<evidence type="ECO:0000256" key="9">
    <source>
        <dbReference type="ARBA" id="ARBA00023157"/>
    </source>
</evidence>
<evidence type="ECO:0000256" key="3">
    <source>
        <dbReference type="ARBA" id="ARBA00022475"/>
    </source>
</evidence>
<keyword evidence="9" id="KW-1015">Disulfide bond</keyword>
<dbReference type="Proteomes" id="UP001153954">
    <property type="component" value="Unassembled WGS sequence"/>
</dbReference>
<keyword evidence="8" id="KW-0472">Membrane</keyword>
<dbReference type="Pfam" id="PF01130">
    <property type="entry name" value="CD36"/>
    <property type="match status" value="1"/>
</dbReference>
<dbReference type="GO" id="GO:0005886">
    <property type="term" value="C:plasma membrane"/>
    <property type="evidence" value="ECO:0007669"/>
    <property type="project" value="UniProtKB-SubCell"/>
</dbReference>
<evidence type="ECO:0000256" key="1">
    <source>
        <dbReference type="ARBA" id="ARBA00004236"/>
    </source>
</evidence>
<sequence>MIELGVLQMAEERFPSLMGAVAAGLNGIFGVNNGPIMTVRVGDLLFDGIPLCQNPGIIGGIACIQIRTLAQNVRNIEVMEDGSLEFSVLRFKNNRPSEVYNISRGFDDPLNLGIISTYNGSIDLNTWETTGNESDGEPSICNLVRGTDTGMFPPFVDKEKPIYGFNTDICRVVELQYLEETSHQGIPALRFVAGEWFLNNNEGCYCLNVTRGINAEDGCLLKGAIELFNCVGE</sequence>